<feature type="region of interest" description="Disordered" evidence="1">
    <location>
        <begin position="152"/>
        <end position="173"/>
    </location>
</feature>
<proteinExistence type="predicted"/>
<dbReference type="AlphaFoldDB" id="I3V1Q6"/>
<evidence type="ECO:0000313" key="4">
    <source>
        <dbReference type="Proteomes" id="UP000005268"/>
    </source>
</evidence>
<feature type="domain" description="Bacteriophage lambda Replication protein O N-terminal" evidence="2">
    <location>
        <begin position="10"/>
        <end position="92"/>
    </location>
</feature>
<dbReference type="Proteomes" id="UP000005268">
    <property type="component" value="Chromosome"/>
</dbReference>
<reference evidence="3 4" key="1">
    <citation type="journal article" date="2012" name="J. Bacteriol.">
        <title>Complete Genome Sequence of the Naphthalene-Degrading Pseudomonas putida Strain ND6.</title>
        <authorList>
            <person name="Li S."/>
            <person name="Zhao H."/>
            <person name="Li Y."/>
            <person name="Niu S."/>
            <person name="Cai B."/>
        </authorList>
    </citation>
    <scope>NUCLEOTIDE SEQUENCE [LARGE SCALE GENOMIC DNA]</scope>
    <source>
        <strain evidence="3 4">ND6</strain>
    </source>
</reference>
<dbReference type="Gene3D" id="1.10.10.10">
    <property type="entry name" value="Winged helix-like DNA-binding domain superfamily/Winged helix DNA-binding domain"/>
    <property type="match status" value="1"/>
</dbReference>
<dbReference type="HOGENOM" id="CLU_1037720_0_0_6"/>
<protein>
    <submittedName>
        <fullName evidence="3">Phage replication protein</fullName>
    </submittedName>
</protein>
<dbReference type="InterPro" id="IPR006497">
    <property type="entry name" value="Phage_lambda_VrpO_N"/>
</dbReference>
<dbReference type="PATRIC" id="fig|231023.4.peg.4349"/>
<dbReference type="EMBL" id="CP003588">
    <property type="protein sequence ID" value="AFK71677.1"/>
    <property type="molecule type" value="Genomic_DNA"/>
</dbReference>
<evidence type="ECO:0000256" key="1">
    <source>
        <dbReference type="SAM" id="MobiDB-lite"/>
    </source>
</evidence>
<name>I3V1Q6_PSEPU</name>
<feature type="compositionally biased region" description="Low complexity" evidence="1">
    <location>
        <begin position="164"/>
        <end position="173"/>
    </location>
</feature>
<gene>
    <name evidence="3" type="ORF">YSA_09081</name>
</gene>
<dbReference type="InterPro" id="IPR036388">
    <property type="entry name" value="WH-like_DNA-bd_sf"/>
</dbReference>
<sequence length="273" mass="30282">MSTVTTIQPKSGFTRMDNDLYEALIGAELSGRELRVALAIHRQTAGYNLERATIAASYIAEMSGIRREDVSRAISELLRQCVIYREGGSRSPIGFNPVGEWKIDKKNTHPNKPKEVPQCGVSDTSNVAFLPHNKDRNTNTNANALVVDASASTGDGEVDHGNDKAAPPAGQPKAAKVDKIPYARIVEIYNQTCGHALPQCLKLNDKRRTRIRACWNLQINGVHPFRKSEFWAAYFTDCLAVKHYTGTNDRGWTADIEFLTREATVLKVLEAQQ</sequence>
<dbReference type="RefSeq" id="WP_014756090.1">
    <property type="nucleotide sequence ID" value="NC_017986.1"/>
</dbReference>
<dbReference type="Pfam" id="PF04492">
    <property type="entry name" value="Phage_rep_O"/>
    <property type="match status" value="1"/>
</dbReference>
<evidence type="ECO:0000313" key="3">
    <source>
        <dbReference type="EMBL" id="AFK71677.1"/>
    </source>
</evidence>
<dbReference type="NCBIfam" id="TIGR01610">
    <property type="entry name" value="phage_O_Nterm"/>
    <property type="match status" value="1"/>
</dbReference>
<evidence type="ECO:0000259" key="2">
    <source>
        <dbReference type="Pfam" id="PF04492"/>
    </source>
</evidence>
<dbReference type="KEGG" id="ppi:YSA_09081"/>
<organism evidence="3 4">
    <name type="scientific">Pseudomonas putida ND6</name>
    <dbReference type="NCBI Taxonomy" id="231023"/>
    <lineage>
        <taxon>Bacteria</taxon>
        <taxon>Pseudomonadati</taxon>
        <taxon>Pseudomonadota</taxon>
        <taxon>Gammaproteobacteria</taxon>
        <taxon>Pseudomonadales</taxon>
        <taxon>Pseudomonadaceae</taxon>
        <taxon>Pseudomonas</taxon>
    </lineage>
</organism>
<dbReference type="GO" id="GO:0006260">
    <property type="term" value="P:DNA replication"/>
    <property type="evidence" value="ECO:0007669"/>
    <property type="project" value="InterPro"/>
</dbReference>
<accession>I3V1Q6</accession>